<comment type="caution">
    <text evidence="2">The sequence shown here is derived from an EMBL/GenBank/DDBJ whole genome shotgun (WGS) entry which is preliminary data.</text>
</comment>
<reference evidence="2 3" key="1">
    <citation type="submission" date="2017-05" db="EMBL/GenBank/DDBJ databases">
        <title>Bifidobacterium vansinderenii sp. nov.</title>
        <authorList>
            <person name="Lugli G.A."/>
            <person name="Duranti S."/>
            <person name="Mangifesta M."/>
        </authorList>
    </citation>
    <scope>NUCLEOTIDE SEQUENCE [LARGE SCALE GENOMIC DNA]</scope>
    <source>
        <strain evidence="2 3">Tam10B</strain>
    </source>
</reference>
<gene>
    <name evidence="2" type="ORF">Tam10B_1855</name>
</gene>
<feature type="compositionally biased region" description="Basic and acidic residues" evidence="1">
    <location>
        <begin position="17"/>
        <end position="29"/>
    </location>
</feature>
<proteinExistence type="predicted"/>
<name>A0A229VWA3_9BIFI</name>
<feature type="compositionally biased region" description="Gly residues" evidence="1">
    <location>
        <begin position="30"/>
        <end position="39"/>
    </location>
</feature>
<dbReference type="EMBL" id="NEWD01000027">
    <property type="protein sequence ID" value="OXM99892.1"/>
    <property type="molecule type" value="Genomic_DNA"/>
</dbReference>
<keyword evidence="3" id="KW-1185">Reference proteome</keyword>
<dbReference type="RefSeq" id="WP_093960987.1">
    <property type="nucleotide sequence ID" value="NZ_NEWD01000027.1"/>
</dbReference>
<dbReference type="Proteomes" id="UP000215433">
    <property type="component" value="Unassembled WGS sequence"/>
</dbReference>
<protein>
    <submittedName>
        <fullName evidence="2">Uncharacterized protein</fullName>
    </submittedName>
</protein>
<evidence type="ECO:0000313" key="2">
    <source>
        <dbReference type="EMBL" id="OXM99892.1"/>
    </source>
</evidence>
<feature type="region of interest" description="Disordered" evidence="1">
    <location>
        <begin position="13"/>
        <end position="40"/>
    </location>
</feature>
<evidence type="ECO:0000313" key="3">
    <source>
        <dbReference type="Proteomes" id="UP000215433"/>
    </source>
</evidence>
<sequence>MPDQTLAWKLLGTLKGPKGDTGPKGEKGDPGSGGSGTGGAPDFTAIADHYEFIDLVSELGLDTTGKTDISTAVNKRLERSIGWADDAKTTVKAVQHYVILITSGTYLVDSPIFINSMDMIVPIGEVTFLNNGAQGNFIRNDSVGSDTIGKEIGNPTIIVYSDGRSDHFNYWTLISGAFGSFRIMGNLNGNRSSDYLDWNAVGAGIYLQPSYQWELQHPDETKWPSLNIEQTRFDNCVFEQLAYGCLLKQRDTYCLTWNHCHFNLNVVHVGEAPSSYTGGNFGEHLLFLDCNFSQGQWGVAFMSKKMNESYQLAGEYVFMGCRMDFVSSQIYNPQNYDWGKWGFAQNTNYWPPQYIGCHIEQTWFLNVSNGVFRSCTFLEGDSKWIQAATEYVDIDESCTLQGSGVFYMPWAQKRKASMPVMNFLGNRANTKKDTPDATVKSAFPTLNKVTIGATKKFNNTDYVACSFDADDSYMESFSLAGHVMPHGFVIDSQHDGDTAPKPTIGMTFADGETVTQTPTLNAGYQSVSVGYAHKSGVPYKYRIQLPKGSVLYIADVALQ</sequence>
<accession>A0A229VWA3</accession>
<evidence type="ECO:0000256" key="1">
    <source>
        <dbReference type="SAM" id="MobiDB-lite"/>
    </source>
</evidence>
<organism evidence="2 3">
    <name type="scientific">Bifidobacterium vansinderenii</name>
    <dbReference type="NCBI Taxonomy" id="1984871"/>
    <lineage>
        <taxon>Bacteria</taxon>
        <taxon>Bacillati</taxon>
        <taxon>Actinomycetota</taxon>
        <taxon>Actinomycetes</taxon>
        <taxon>Bifidobacteriales</taxon>
        <taxon>Bifidobacteriaceae</taxon>
        <taxon>Bifidobacterium</taxon>
    </lineage>
</organism>
<dbReference type="OrthoDB" id="9861048at2"/>
<dbReference type="AlphaFoldDB" id="A0A229VWA3"/>